<keyword evidence="3" id="KW-1185">Reference proteome</keyword>
<dbReference type="GO" id="GO:0016151">
    <property type="term" value="F:nickel cation binding"/>
    <property type="evidence" value="ECO:0007669"/>
    <property type="project" value="InterPro"/>
</dbReference>
<dbReference type="OrthoDB" id="8677206at2"/>
<evidence type="ECO:0000256" key="1">
    <source>
        <dbReference type="ARBA" id="ARBA00023186"/>
    </source>
</evidence>
<gene>
    <name evidence="2" type="ORF">F8O01_13420</name>
</gene>
<name>A0A7J5BRG2_9MICO</name>
<keyword evidence="1" id="KW-0143">Chaperone</keyword>
<dbReference type="AlphaFoldDB" id="A0A7J5BRG2"/>
<sequence>MFIELRSGDERPHVDLRRGALIPRLVSTGPQHATVAVTAGGALLLAGDEVRIEIRVDPGCTLRLEDVGGTVAYGGDARSHWSADISLAADATLVWDALPFVLADDARVDRDTTVRLASGAVACLRETLVFGRTGEEGGSIVASTAASIEGRPLFHESLELDGYDPQIGVLGAHRVMDSALCLGRRHDEAPVPALQLDEPGTIVRALGDQTHLATVESTWRDWTLAARHD</sequence>
<dbReference type="InterPro" id="IPR002669">
    <property type="entry name" value="UreD"/>
</dbReference>
<dbReference type="Pfam" id="PF01774">
    <property type="entry name" value="UreD"/>
    <property type="match status" value="1"/>
</dbReference>
<evidence type="ECO:0000313" key="3">
    <source>
        <dbReference type="Proteomes" id="UP000467240"/>
    </source>
</evidence>
<protein>
    <submittedName>
        <fullName evidence="2">Urease accessory protein UreD</fullName>
    </submittedName>
</protein>
<accession>A0A7J5BRG2</accession>
<evidence type="ECO:0000313" key="2">
    <source>
        <dbReference type="EMBL" id="KAB1654550.1"/>
    </source>
</evidence>
<dbReference type="EMBL" id="WBJZ01000018">
    <property type="protein sequence ID" value="KAB1654550.1"/>
    <property type="molecule type" value="Genomic_DNA"/>
</dbReference>
<organism evidence="2 3">
    <name type="scientific">Pseudoclavibacter chungangensis</name>
    <dbReference type="NCBI Taxonomy" id="587635"/>
    <lineage>
        <taxon>Bacteria</taxon>
        <taxon>Bacillati</taxon>
        <taxon>Actinomycetota</taxon>
        <taxon>Actinomycetes</taxon>
        <taxon>Micrococcales</taxon>
        <taxon>Microbacteriaceae</taxon>
        <taxon>Pseudoclavibacter</taxon>
    </lineage>
</organism>
<proteinExistence type="predicted"/>
<reference evidence="2 3" key="1">
    <citation type="submission" date="2019-09" db="EMBL/GenBank/DDBJ databases">
        <title>Phylogeny of genus Pseudoclavibacter and closely related genus.</title>
        <authorList>
            <person name="Li Y."/>
        </authorList>
    </citation>
    <scope>NUCLEOTIDE SEQUENCE [LARGE SCALE GENOMIC DNA]</scope>
    <source>
        <strain evidence="2 3">DSM 23821</strain>
    </source>
</reference>
<comment type="caution">
    <text evidence="2">The sequence shown here is derived from an EMBL/GenBank/DDBJ whole genome shotgun (WGS) entry which is preliminary data.</text>
</comment>
<dbReference type="Proteomes" id="UP000467240">
    <property type="component" value="Unassembled WGS sequence"/>
</dbReference>
<dbReference type="RefSeq" id="WP_158041466.1">
    <property type="nucleotide sequence ID" value="NZ_JACCFV010000001.1"/>
</dbReference>